<dbReference type="PANTHER" id="PTHR12901">
    <property type="entry name" value="SPERM PROTEIN HOMOLOG"/>
    <property type="match status" value="1"/>
</dbReference>
<dbReference type="CDD" id="cd07813">
    <property type="entry name" value="COQ10p_like"/>
    <property type="match status" value="1"/>
</dbReference>
<gene>
    <name evidence="4" type="ORF">MARGE09_P2811</name>
</gene>
<protein>
    <recommendedName>
        <fullName evidence="3">Coenzyme Q-binding protein COQ10 START domain-containing protein</fullName>
    </recommendedName>
</protein>
<evidence type="ECO:0000313" key="4">
    <source>
        <dbReference type="EMBL" id="BCD98610.1"/>
    </source>
</evidence>
<evidence type="ECO:0000313" key="5">
    <source>
        <dbReference type="Proteomes" id="UP001320119"/>
    </source>
</evidence>
<feature type="domain" description="Coenzyme Q-binding protein COQ10 START" evidence="3">
    <location>
        <begin position="11"/>
        <end position="132"/>
    </location>
</feature>
<dbReference type="Proteomes" id="UP001320119">
    <property type="component" value="Chromosome"/>
</dbReference>
<dbReference type="KEGG" id="marq:MARGE09_P2811"/>
<dbReference type="RefSeq" id="WP_236983088.1">
    <property type="nucleotide sequence ID" value="NZ_AP023086.1"/>
</dbReference>
<dbReference type="InterPro" id="IPR044996">
    <property type="entry name" value="COQ10-like"/>
</dbReference>
<accession>A0AAN2BL39</accession>
<evidence type="ECO:0000259" key="3">
    <source>
        <dbReference type="Pfam" id="PF03364"/>
    </source>
</evidence>
<evidence type="ECO:0000256" key="2">
    <source>
        <dbReference type="ARBA" id="ARBA00022649"/>
    </source>
</evidence>
<dbReference type="GO" id="GO:0045333">
    <property type="term" value="P:cellular respiration"/>
    <property type="evidence" value="ECO:0007669"/>
    <property type="project" value="InterPro"/>
</dbReference>
<dbReference type="InterPro" id="IPR005031">
    <property type="entry name" value="COQ10_START"/>
</dbReference>
<dbReference type="Pfam" id="PF03364">
    <property type="entry name" value="Polyketide_cyc"/>
    <property type="match status" value="1"/>
</dbReference>
<keyword evidence="5" id="KW-1185">Reference proteome</keyword>
<proteinExistence type="inferred from homology"/>
<evidence type="ECO:0000256" key="1">
    <source>
        <dbReference type="ARBA" id="ARBA00008918"/>
    </source>
</evidence>
<keyword evidence="2" id="KW-1277">Toxin-antitoxin system</keyword>
<dbReference type="AlphaFoldDB" id="A0AAN2BL39"/>
<name>A0AAN2BL39_9GAMM</name>
<dbReference type="PANTHER" id="PTHR12901:SF10">
    <property type="entry name" value="COENZYME Q-BINDING PROTEIN COQ10, MITOCHONDRIAL"/>
    <property type="match status" value="1"/>
</dbReference>
<dbReference type="InterPro" id="IPR023393">
    <property type="entry name" value="START-like_dom_sf"/>
</dbReference>
<dbReference type="SUPFAM" id="SSF55961">
    <property type="entry name" value="Bet v1-like"/>
    <property type="match status" value="1"/>
</dbReference>
<comment type="similarity">
    <text evidence="1">Belongs to the ribosome association toxin RatA family.</text>
</comment>
<dbReference type="Gene3D" id="3.30.530.20">
    <property type="match status" value="1"/>
</dbReference>
<dbReference type="GO" id="GO:0048039">
    <property type="term" value="F:ubiquinone binding"/>
    <property type="evidence" value="ECO:0007669"/>
    <property type="project" value="InterPro"/>
</dbReference>
<dbReference type="EMBL" id="AP023086">
    <property type="protein sequence ID" value="BCD98610.1"/>
    <property type="molecule type" value="Genomic_DNA"/>
</dbReference>
<reference evidence="4 5" key="1">
    <citation type="journal article" date="2022" name="IScience">
        <title>An ultrasensitive nanofiber-based assay for enzymatic hydrolysis and deep-sea microbial degradation of cellulose.</title>
        <authorList>
            <person name="Tsudome M."/>
            <person name="Tachioka M."/>
            <person name="Miyazaki M."/>
            <person name="Uchimura K."/>
            <person name="Tsuda M."/>
            <person name="Takaki Y."/>
            <person name="Deguchi S."/>
        </authorList>
    </citation>
    <scope>NUCLEOTIDE SEQUENCE [LARGE SCALE GENOMIC DNA]</scope>
    <source>
        <strain evidence="4 5">GE09</strain>
    </source>
</reference>
<organism evidence="4 5">
    <name type="scientific">Marinagarivorans cellulosilyticus</name>
    <dbReference type="NCBI Taxonomy" id="2721545"/>
    <lineage>
        <taxon>Bacteria</taxon>
        <taxon>Pseudomonadati</taxon>
        <taxon>Pseudomonadota</taxon>
        <taxon>Gammaproteobacteria</taxon>
        <taxon>Cellvibrionales</taxon>
        <taxon>Cellvibrionaceae</taxon>
        <taxon>Marinagarivorans</taxon>
    </lineage>
</organism>
<sequence>MARNIRRTAIVPYTCEQMFDLVNDIASYPEFLPHCVAAKIQSKQNSVVEAELTLSKGGLEHSFCTRNTLTRPVKMELKLVTGPFKQFDGVWIFAALANGGCEVSFELTFAFSSMLLNVTAGKWMEDLAGEQVDVICSRAKAIYG</sequence>